<dbReference type="InterPro" id="IPR002110">
    <property type="entry name" value="Ankyrin_rpt"/>
</dbReference>
<evidence type="ECO:0000313" key="4">
    <source>
        <dbReference type="EMBL" id="KAJ5101699.1"/>
    </source>
</evidence>
<evidence type="ECO:0000256" key="3">
    <source>
        <dbReference type="PROSITE-ProRule" id="PRU00023"/>
    </source>
</evidence>
<evidence type="ECO:0000256" key="2">
    <source>
        <dbReference type="ARBA" id="ARBA00023043"/>
    </source>
</evidence>
<reference evidence="4" key="2">
    <citation type="journal article" date="2023" name="IMA Fungus">
        <title>Comparative genomic study of the Penicillium genus elucidates a diverse pangenome and 15 lateral gene transfer events.</title>
        <authorList>
            <person name="Petersen C."/>
            <person name="Sorensen T."/>
            <person name="Nielsen M.R."/>
            <person name="Sondergaard T.E."/>
            <person name="Sorensen J.L."/>
            <person name="Fitzpatrick D.A."/>
            <person name="Frisvad J.C."/>
            <person name="Nielsen K.L."/>
        </authorList>
    </citation>
    <scope>NUCLEOTIDE SEQUENCE</scope>
    <source>
        <strain evidence="4">IBT 34128</strain>
    </source>
</reference>
<dbReference type="SUPFAM" id="SSF48403">
    <property type="entry name" value="Ankyrin repeat"/>
    <property type="match status" value="1"/>
</dbReference>
<dbReference type="EMBL" id="JAPMSZ010000005">
    <property type="protein sequence ID" value="KAJ5101699.1"/>
    <property type="molecule type" value="Genomic_DNA"/>
</dbReference>
<evidence type="ECO:0000256" key="1">
    <source>
        <dbReference type="ARBA" id="ARBA00022737"/>
    </source>
</evidence>
<proteinExistence type="predicted"/>
<dbReference type="OrthoDB" id="444631at2759"/>
<dbReference type="RefSeq" id="XP_056512530.1">
    <property type="nucleotide sequence ID" value="XM_056654503.1"/>
</dbReference>
<dbReference type="SMART" id="SM00248">
    <property type="entry name" value="ANK"/>
    <property type="match status" value="3"/>
</dbReference>
<dbReference type="AlphaFoldDB" id="A0A9W9KCV8"/>
<keyword evidence="1" id="KW-0677">Repeat</keyword>
<dbReference type="Gene3D" id="1.25.40.20">
    <property type="entry name" value="Ankyrin repeat-containing domain"/>
    <property type="match status" value="1"/>
</dbReference>
<accession>A0A9W9KCV8</accession>
<name>A0A9W9KCV8_9EURO</name>
<comment type="caution">
    <text evidence="4">The sequence shown here is derived from an EMBL/GenBank/DDBJ whole genome shotgun (WGS) entry which is preliminary data.</text>
</comment>
<reference evidence="4" key="1">
    <citation type="submission" date="2022-11" db="EMBL/GenBank/DDBJ databases">
        <authorList>
            <person name="Petersen C."/>
        </authorList>
    </citation>
    <scope>NUCLEOTIDE SEQUENCE</scope>
    <source>
        <strain evidence="4">IBT 34128</strain>
    </source>
</reference>
<sequence>MGSLRISALWGNKEALAVRSEHLRQTGHRVSHRLAATLRSVAALGMLDMLQFLENHIGDDRELRLDCLREAVSYRRLDCVQGAPEVMAAALGHYWREGRAPILKALLESGLGPNATSLGTNRTPFQYAVEMGDEDSARLLVQYGADVNATIPQSKGKNHTPLFLAVQRRQISLIRLLLENGAHRTYWWKGKRFQVHTDARIHHVQRALGELGLAVKGEYYILLDTDL</sequence>
<feature type="repeat" description="ANK" evidence="3">
    <location>
        <begin position="157"/>
        <end position="182"/>
    </location>
</feature>
<organism evidence="4 5">
    <name type="scientific">Penicillium alfredii</name>
    <dbReference type="NCBI Taxonomy" id="1506179"/>
    <lineage>
        <taxon>Eukaryota</taxon>
        <taxon>Fungi</taxon>
        <taxon>Dikarya</taxon>
        <taxon>Ascomycota</taxon>
        <taxon>Pezizomycotina</taxon>
        <taxon>Eurotiomycetes</taxon>
        <taxon>Eurotiomycetidae</taxon>
        <taxon>Eurotiales</taxon>
        <taxon>Aspergillaceae</taxon>
        <taxon>Penicillium</taxon>
    </lineage>
</organism>
<feature type="repeat" description="ANK" evidence="3">
    <location>
        <begin position="120"/>
        <end position="152"/>
    </location>
</feature>
<dbReference type="Proteomes" id="UP001141434">
    <property type="component" value="Unassembled WGS sequence"/>
</dbReference>
<evidence type="ECO:0000313" key="5">
    <source>
        <dbReference type="Proteomes" id="UP001141434"/>
    </source>
</evidence>
<protein>
    <submittedName>
        <fullName evidence="4">Ankyrin</fullName>
    </submittedName>
</protein>
<keyword evidence="2 3" id="KW-0040">ANK repeat</keyword>
<dbReference type="GeneID" id="81393671"/>
<dbReference type="PROSITE" id="PS50297">
    <property type="entry name" value="ANK_REP_REGION"/>
    <property type="match status" value="2"/>
</dbReference>
<keyword evidence="5" id="KW-1185">Reference proteome</keyword>
<dbReference type="PROSITE" id="PS50088">
    <property type="entry name" value="ANK_REPEAT"/>
    <property type="match status" value="2"/>
</dbReference>
<dbReference type="InterPro" id="IPR036770">
    <property type="entry name" value="Ankyrin_rpt-contain_sf"/>
</dbReference>
<dbReference type="PANTHER" id="PTHR24171">
    <property type="entry name" value="ANKYRIN REPEAT DOMAIN-CONTAINING PROTEIN 39-RELATED"/>
    <property type="match status" value="1"/>
</dbReference>
<gene>
    <name evidence="4" type="ORF">NUU61_003921</name>
</gene>
<dbReference type="PANTHER" id="PTHR24171:SF10">
    <property type="entry name" value="ANKYRIN REPEAT DOMAIN-CONTAINING PROTEIN 29-LIKE"/>
    <property type="match status" value="1"/>
</dbReference>
<dbReference type="Pfam" id="PF12796">
    <property type="entry name" value="Ank_2"/>
    <property type="match status" value="1"/>
</dbReference>